<reference evidence="6 8" key="1">
    <citation type="submission" date="2013-02" db="EMBL/GenBank/DDBJ databases">
        <title>The Genome Sequence of Acinetobacter sp. NIPH 3623.</title>
        <authorList>
            <consortium name="The Broad Institute Genome Sequencing Platform"/>
            <consortium name="The Broad Institute Genome Sequencing Center for Infectious Disease"/>
            <person name="Cerqueira G."/>
            <person name="Feldgarden M."/>
            <person name="Courvalin P."/>
            <person name="Perichon B."/>
            <person name="Grillot-Courvalin C."/>
            <person name="Clermont D."/>
            <person name="Rocha E."/>
            <person name="Yoon E.-J."/>
            <person name="Nemec A."/>
            <person name="Walker B."/>
            <person name="Young S.K."/>
            <person name="Zeng Q."/>
            <person name="Gargeya S."/>
            <person name="Fitzgerald M."/>
            <person name="Haas B."/>
            <person name="Abouelleil A."/>
            <person name="Alvarado L."/>
            <person name="Arachchi H.M."/>
            <person name="Berlin A.M."/>
            <person name="Chapman S.B."/>
            <person name="Dewar J."/>
            <person name="Goldberg J."/>
            <person name="Griggs A."/>
            <person name="Gujja S."/>
            <person name="Hansen M."/>
            <person name="Howarth C."/>
            <person name="Imamovic A."/>
            <person name="Larimer J."/>
            <person name="McCowan C."/>
            <person name="Murphy C."/>
            <person name="Neiman D."/>
            <person name="Pearson M."/>
            <person name="Priest M."/>
            <person name="Roberts A."/>
            <person name="Saif S."/>
            <person name="Shea T."/>
            <person name="Sisk P."/>
            <person name="Sykes S."/>
            <person name="Wortman J."/>
            <person name="Nusbaum C."/>
            <person name="Birren B."/>
        </authorList>
    </citation>
    <scope>NUCLEOTIDE SEQUENCE [LARGE SCALE GENOMIC DNA]</scope>
    <source>
        <strain evidence="6 8">NIPH 3623</strain>
    </source>
</reference>
<keyword evidence="2" id="KW-0645">Protease</keyword>
<sequence>MGYGVTDRNLGDNLTGTAAVNEALTWLGTPHHHQGRVKGVGVDYSTLICEVYEKVGLMDHLDPRPYPPDWHMHQMGQLYLKLILGVCDPIEGPPQPGDIVLYHFGKCISHGAIVIEWPQIIHSYIHQGVIIQDGTKGRLARRIVGFFRMKRLKK</sequence>
<dbReference type="RefSeq" id="WP_005287774.1">
    <property type="nucleotide sequence ID" value="NZ_BMDA01000001.1"/>
</dbReference>
<dbReference type="SUPFAM" id="SSF54001">
    <property type="entry name" value="Cysteine proteinases"/>
    <property type="match status" value="1"/>
</dbReference>
<protein>
    <recommendedName>
        <fullName evidence="5">NlpC/P60 domain-containing protein</fullName>
    </recommendedName>
</protein>
<dbReference type="Gene3D" id="3.90.1720.10">
    <property type="entry name" value="endopeptidase domain like (from Nostoc punctiforme)"/>
    <property type="match status" value="1"/>
</dbReference>
<dbReference type="AlphaFoldDB" id="N9R5V3"/>
<reference evidence="7" key="3">
    <citation type="submission" date="2024-03" db="EMBL/GenBank/DDBJ databases">
        <authorList>
            <person name="Sun Q."/>
            <person name="Sedlacek I."/>
        </authorList>
    </citation>
    <scope>NUCLEOTIDE SEQUENCE</scope>
    <source>
        <strain evidence="7">CCM 8635</strain>
    </source>
</reference>
<dbReference type="Proteomes" id="UP000652691">
    <property type="component" value="Unassembled WGS sequence"/>
</dbReference>
<keyword evidence="4" id="KW-0788">Thiol protease</keyword>
<evidence type="ECO:0000256" key="2">
    <source>
        <dbReference type="ARBA" id="ARBA00022670"/>
    </source>
</evidence>
<keyword evidence="3" id="KW-0378">Hydrolase</keyword>
<dbReference type="GO" id="GO:0008234">
    <property type="term" value="F:cysteine-type peptidase activity"/>
    <property type="evidence" value="ECO:0007669"/>
    <property type="project" value="UniProtKB-KW"/>
</dbReference>
<dbReference type="EMBL" id="APSA01000007">
    <property type="protein sequence ID" value="ENX37686.1"/>
    <property type="molecule type" value="Genomic_DNA"/>
</dbReference>
<feature type="domain" description="NlpC/P60" evidence="5">
    <location>
        <begin position="13"/>
        <end position="150"/>
    </location>
</feature>
<evidence type="ECO:0000256" key="4">
    <source>
        <dbReference type="ARBA" id="ARBA00022807"/>
    </source>
</evidence>
<name>N9R5V3_9GAMM</name>
<comment type="similarity">
    <text evidence="1">Belongs to the peptidase C40 family.</text>
</comment>
<dbReference type="STRING" id="1217698.F888_03029"/>
<dbReference type="GO" id="GO:0006508">
    <property type="term" value="P:proteolysis"/>
    <property type="evidence" value="ECO:0007669"/>
    <property type="project" value="UniProtKB-KW"/>
</dbReference>
<keyword evidence="8" id="KW-1185">Reference proteome</keyword>
<dbReference type="PATRIC" id="fig|1217698.3.peg.2958"/>
<dbReference type="InterPro" id="IPR038765">
    <property type="entry name" value="Papain-like_cys_pep_sf"/>
</dbReference>
<evidence type="ECO:0000313" key="6">
    <source>
        <dbReference type="EMBL" id="ENX37686.1"/>
    </source>
</evidence>
<proteinExistence type="inferred from homology"/>
<organism evidence="6 8">
    <name type="scientific">Acinetobacter courvalinii</name>
    <dbReference type="NCBI Taxonomy" id="280147"/>
    <lineage>
        <taxon>Bacteria</taxon>
        <taxon>Pseudomonadati</taxon>
        <taxon>Pseudomonadota</taxon>
        <taxon>Gammaproteobacteria</taxon>
        <taxon>Moraxellales</taxon>
        <taxon>Moraxellaceae</taxon>
        <taxon>Acinetobacter</taxon>
    </lineage>
</organism>
<dbReference type="GeneID" id="80102865"/>
<gene>
    <name evidence="6" type="ORF">F888_03029</name>
    <name evidence="7" type="ORF">GCM10007354_02870</name>
</gene>
<dbReference type="EMBL" id="BMDA01000001">
    <property type="protein sequence ID" value="GGH25844.1"/>
    <property type="molecule type" value="Genomic_DNA"/>
</dbReference>
<evidence type="ECO:0000256" key="3">
    <source>
        <dbReference type="ARBA" id="ARBA00022801"/>
    </source>
</evidence>
<evidence type="ECO:0000313" key="9">
    <source>
        <dbReference type="Proteomes" id="UP000652691"/>
    </source>
</evidence>
<dbReference type="InterPro" id="IPR000064">
    <property type="entry name" value="NLP_P60_dom"/>
</dbReference>
<reference evidence="7 9" key="2">
    <citation type="journal article" date="2014" name="Int. J. Syst. Evol. Microbiol.">
        <title>Complete genome sequence of Corynebacterium casei LMG S-19264T (=DSM 44701T), isolated from a smear-ripened cheese.</title>
        <authorList>
            <consortium name="US DOE Joint Genome Institute (JGI-PGF)"/>
            <person name="Walter F."/>
            <person name="Albersmeier A."/>
            <person name="Kalinowski J."/>
            <person name="Ruckert C."/>
        </authorList>
    </citation>
    <scope>NUCLEOTIDE SEQUENCE [LARGE SCALE GENOMIC DNA]</scope>
    <source>
        <strain evidence="7 9">CCM 8635</strain>
    </source>
</reference>
<evidence type="ECO:0000256" key="1">
    <source>
        <dbReference type="ARBA" id="ARBA00007074"/>
    </source>
</evidence>
<dbReference type="PROSITE" id="PS51935">
    <property type="entry name" value="NLPC_P60"/>
    <property type="match status" value="1"/>
</dbReference>
<comment type="caution">
    <text evidence="6">The sequence shown here is derived from an EMBL/GenBank/DDBJ whole genome shotgun (WGS) entry which is preliminary data.</text>
</comment>
<evidence type="ECO:0000313" key="8">
    <source>
        <dbReference type="Proteomes" id="UP000013200"/>
    </source>
</evidence>
<evidence type="ECO:0000313" key="7">
    <source>
        <dbReference type="EMBL" id="GGH25844.1"/>
    </source>
</evidence>
<evidence type="ECO:0000259" key="5">
    <source>
        <dbReference type="PROSITE" id="PS51935"/>
    </source>
</evidence>
<dbReference type="HOGENOM" id="CLU_115301_3_0_6"/>
<dbReference type="Proteomes" id="UP000013200">
    <property type="component" value="Unassembled WGS sequence"/>
</dbReference>
<accession>N9R5V3</accession>